<dbReference type="PIRSF" id="PIRSF031982">
    <property type="entry name" value="UCP031982_abhydr"/>
    <property type="match status" value="1"/>
</dbReference>
<keyword evidence="2" id="KW-0378">Hydrolase</keyword>
<dbReference type="EMBL" id="VFPT01000004">
    <property type="protein sequence ID" value="TQM89917.1"/>
    <property type="molecule type" value="Genomic_DNA"/>
</dbReference>
<protein>
    <submittedName>
        <fullName evidence="2">Putative dienelactone hydrolase</fullName>
    </submittedName>
</protein>
<keyword evidence="1" id="KW-0732">Signal</keyword>
<accession>A0A543K4A4</accession>
<gene>
    <name evidence="2" type="ORF">BD293_4232</name>
</gene>
<sequence length="338" mass="35392">MRLAALITTFAILPAVLSAQTVGLRESTMPAPHHDRDMGYAVWYPAIQGSASAPFGGNPIFEPNMVALNAAPADGRYPLVVLSHGLGGHYRSLGWLAAGLAQSGAVVVGVNHPNSTVFDFDMQTGLEHWTRAQDLSRALDDLLADPVLGGMIDPGRISALGFSYGGWTALSLGGVRGNLAGYISHCDTTPSRHCADITRAGSDLRMLDAALWDGDHADPRITRVVAIDPGLSFGLNARDVAGLDASTLLIQLGAGADRLDATDVSADGSNLSGLLPQADLLEIAPAAHFSVLPLCTAQGAEILEEENDDPVCTDPEGADRATIHAQVLAATRAHLWLE</sequence>
<dbReference type="Pfam" id="PF03403">
    <property type="entry name" value="PAF-AH_p_II"/>
    <property type="match status" value="1"/>
</dbReference>
<evidence type="ECO:0000256" key="1">
    <source>
        <dbReference type="SAM" id="SignalP"/>
    </source>
</evidence>
<name>A0A543K4A4_9RHOB</name>
<proteinExistence type="predicted"/>
<dbReference type="SUPFAM" id="SSF53474">
    <property type="entry name" value="alpha/beta-Hydrolases"/>
    <property type="match status" value="1"/>
</dbReference>
<reference evidence="2 3" key="1">
    <citation type="submission" date="2019-06" db="EMBL/GenBank/DDBJ databases">
        <title>Genomic Encyclopedia of Archaeal and Bacterial Type Strains, Phase II (KMG-II): from individual species to whole genera.</title>
        <authorList>
            <person name="Goeker M."/>
        </authorList>
    </citation>
    <scope>NUCLEOTIDE SEQUENCE [LARGE SCALE GENOMIC DNA]</scope>
    <source>
        <strain evidence="2 3">DSM 18423</strain>
    </source>
</reference>
<dbReference type="Gene3D" id="3.40.50.1820">
    <property type="entry name" value="alpha/beta hydrolase"/>
    <property type="match status" value="1"/>
</dbReference>
<evidence type="ECO:0000313" key="3">
    <source>
        <dbReference type="Proteomes" id="UP000320582"/>
    </source>
</evidence>
<comment type="caution">
    <text evidence="2">The sequence shown here is derived from an EMBL/GenBank/DDBJ whole genome shotgun (WGS) entry which is preliminary data.</text>
</comment>
<dbReference type="InterPro" id="IPR029058">
    <property type="entry name" value="AB_hydrolase_fold"/>
</dbReference>
<feature type="signal peptide" evidence="1">
    <location>
        <begin position="1"/>
        <end position="19"/>
    </location>
</feature>
<dbReference type="InterPro" id="IPR016986">
    <property type="entry name" value="UCP031982_abhydr"/>
</dbReference>
<evidence type="ECO:0000313" key="2">
    <source>
        <dbReference type="EMBL" id="TQM89917.1"/>
    </source>
</evidence>
<dbReference type="RefSeq" id="WP_142085501.1">
    <property type="nucleotide sequence ID" value="NZ_VFPT01000004.1"/>
</dbReference>
<dbReference type="Proteomes" id="UP000320582">
    <property type="component" value="Unassembled WGS sequence"/>
</dbReference>
<organism evidence="2 3">
    <name type="scientific">Roseinatronobacter monicus</name>
    <dbReference type="NCBI Taxonomy" id="393481"/>
    <lineage>
        <taxon>Bacteria</taxon>
        <taxon>Pseudomonadati</taxon>
        <taxon>Pseudomonadota</taxon>
        <taxon>Alphaproteobacteria</taxon>
        <taxon>Rhodobacterales</taxon>
        <taxon>Paracoccaceae</taxon>
        <taxon>Roseinatronobacter</taxon>
    </lineage>
</organism>
<dbReference type="AlphaFoldDB" id="A0A543K4A4"/>
<keyword evidence="3" id="KW-1185">Reference proteome</keyword>
<dbReference type="GO" id="GO:0016787">
    <property type="term" value="F:hydrolase activity"/>
    <property type="evidence" value="ECO:0007669"/>
    <property type="project" value="UniProtKB-KW"/>
</dbReference>
<feature type="chain" id="PRO_5021974928" evidence="1">
    <location>
        <begin position="20"/>
        <end position="338"/>
    </location>
</feature>
<dbReference type="OrthoDB" id="9814760at2"/>